<comment type="caution">
    <text evidence="2">The sequence shown here is derived from an EMBL/GenBank/DDBJ whole genome shotgun (WGS) entry which is preliminary data.</text>
</comment>
<dbReference type="AlphaFoldDB" id="A0A6L2PL54"/>
<protein>
    <submittedName>
        <fullName evidence="2">Uncharacterized protein</fullName>
    </submittedName>
</protein>
<dbReference type="Proteomes" id="UP000502823">
    <property type="component" value="Unassembled WGS sequence"/>
</dbReference>
<sequence length="54" mass="6214">MEHFERQSEHTADCHQISAPLAERRAEGESCQHTSGPSQQASRRPRIPFENNHM</sequence>
<dbReference type="EMBL" id="BLKM01008356">
    <property type="protein sequence ID" value="GFG33289.1"/>
    <property type="molecule type" value="Genomic_DNA"/>
</dbReference>
<feature type="region of interest" description="Disordered" evidence="1">
    <location>
        <begin position="1"/>
        <end position="54"/>
    </location>
</feature>
<proteinExistence type="predicted"/>
<evidence type="ECO:0000313" key="2">
    <source>
        <dbReference type="EMBL" id="GFG33289.1"/>
    </source>
</evidence>
<dbReference type="InParanoid" id="A0A6L2PL54"/>
<organism evidence="2 3">
    <name type="scientific">Coptotermes formosanus</name>
    <name type="common">Formosan subterranean termite</name>
    <dbReference type="NCBI Taxonomy" id="36987"/>
    <lineage>
        <taxon>Eukaryota</taxon>
        <taxon>Metazoa</taxon>
        <taxon>Ecdysozoa</taxon>
        <taxon>Arthropoda</taxon>
        <taxon>Hexapoda</taxon>
        <taxon>Insecta</taxon>
        <taxon>Pterygota</taxon>
        <taxon>Neoptera</taxon>
        <taxon>Polyneoptera</taxon>
        <taxon>Dictyoptera</taxon>
        <taxon>Blattodea</taxon>
        <taxon>Blattoidea</taxon>
        <taxon>Termitoidae</taxon>
        <taxon>Rhinotermitidae</taxon>
        <taxon>Coptotermes</taxon>
    </lineage>
</organism>
<keyword evidence="3" id="KW-1185">Reference proteome</keyword>
<gene>
    <name evidence="2" type="ORF">Cfor_09963</name>
</gene>
<evidence type="ECO:0000256" key="1">
    <source>
        <dbReference type="SAM" id="MobiDB-lite"/>
    </source>
</evidence>
<feature type="compositionally biased region" description="Basic and acidic residues" evidence="1">
    <location>
        <begin position="1"/>
        <end position="13"/>
    </location>
</feature>
<feature type="compositionally biased region" description="Polar residues" evidence="1">
    <location>
        <begin position="31"/>
        <end position="42"/>
    </location>
</feature>
<name>A0A6L2PL54_COPFO</name>
<accession>A0A6L2PL54</accession>
<evidence type="ECO:0000313" key="3">
    <source>
        <dbReference type="Proteomes" id="UP000502823"/>
    </source>
</evidence>
<reference evidence="3" key="1">
    <citation type="submission" date="2020-01" db="EMBL/GenBank/DDBJ databases">
        <title>Draft genome sequence of the Termite Coptotermes fromosanus.</title>
        <authorList>
            <person name="Itakura S."/>
            <person name="Yosikawa Y."/>
            <person name="Umezawa K."/>
        </authorList>
    </citation>
    <scope>NUCLEOTIDE SEQUENCE [LARGE SCALE GENOMIC DNA]</scope>
</reference>